<accession>A0ACC3C2E3</accession>
<protein>
    <submittedName>
        <fullName evidence="1">Uncharacterized protein</fullName>
    </submittedName>
</protein>
<organism evidence="1 2">
    <name type="scientific">Pyropia yezoensis</name>
    <name type="common">Susabi-nori</name>
    <name type="synonym">Porphyra yezoensis</name>
    <dbReference type="NCBI Taxonomy" id="2788"/>
    <lineage>
        <taxon>Eukaryota</taxon>
        <taxon>Rhodophyta</taxon>
        <taxon>Bangiophyceae</taxon>
        <taxon>Bangiales</taxon>
        <taxon>Bangiaceae</taxon>
        <taxon>Pyropia</taxon>
    </lineage>
</organism>
<evidence type="ECO:0000313" key="2">
    <source>
        <dbReference type="Proteomes" id="UP000798662"/>
    </source>
</evidence>
<dbReference type="Proteomes" id="UP000798662">
    <property type="component" value="Chromosome 2"/>
</dbReference>
<sequence length="158" mass="17245">MSDEFEPPYEPTHVPPGSPGVTTRYCASPTNGRLEWMQAVVTKESLNTGTDVTDEMADFLMKSDANPGDSPGMVVHSSLGGTGEEPWNCLLIGGSFDDETYSNEVESTTYHAVSSTGQPATLTFRFIFRNDTVTRPYKIAYQVELPNGDVVENDLVNV</sequence>
<gene>
    <name evidence="1" type="ORF">I4F81_006844</name>
</gene>
<name>A0ACC3C2E3_PYRYE</name>
<proteinExistence type="predicted"/>
<dbReference type="EMBL" id="CM020619">
    <property type="protein sequence ID" value="KAK1864295.1"/>
    <property type="molecule type" value="Genomic_DNA"/>
</dbReference>
<evidence type="ECO:0000313" key="1">
    <source>
        <dbReference type="EMBL" id="KAK1864295.1"/>
    </source>
</evidence>
<comment type="caution">
    <text evidence="1">The sequence shown here is derived from an EMBL/GenBank/DDBJ whole genome shotgun (WGS) entry which is preliminary data.</text>
</comment>
<reference evidence="1" key="1">
    <citation type="submission" date="2019-11" db="EMBL/GenBank/DDBJ databases">
        <title>Nori genome reveals adaptations in red seaweeds to the harsh intertidal environment.</title>
        <authorList>
            <person name="Wang D."/>
            <person name="Mao Y."/>
        </authorList>
    </citation>
    <scope>NUCLEOTIDE SEQUENCE</scope>
    <source>
        <tissue evidence="1">Gametophyte</tissue>
    </source>
</reference>
<keyword evidence="2" id="KW-1185">Reference proteome</keyword>